<dbReference type="EMBL" id="GGEC01041423">
    <property type="protein sequence ID" value="MBX21907.1"/>
    <property type="molecule type" value="Transcribed_RNA"/>
</dbReference>
<reference evidence="1" key="1">
    <citation type="submission" date="2018-02" db="EMBL/GenBank/DDBJ databases">
        <title>Rhizophora mucronata_Transcriptome.</title>
        <authorList>
            <person name="Meera S.P."/>
            <person name="Sreeshan A."/>
            <person name="Augustine A."/>
        </authorList>
    </citation>
    <scope>NUCLEOTIDE SEQUENCE</scope>
    <source>
        <tissue evidence="1">Leaf</tissue>
    </source>
</reference>
<name>A0A2P2LVB7_RHIMU</name>
<accession>A0A2P2LVB7</accession>
<protein>
    <submittedName>
        <fullName evidence="1">Uncharacterized protein</fullName>
    </submittedName>
</protein>
<sequence>MYHPLLVLSFNLRFLRWKSKKGVLINRSSINLSYVYT</sequence>
<proteinExistence type="predicted"/>
<organism evidence="1">
    <name type="scientific">Rhizophora mucronata</name>
    <name type="common">Asiatic mangrove</name>
    <dbReference type="NCBI Taxonomy" id="61149"/>
    <lineage>
        <taxon>Eukaryota</taxon>
        <taxon>Viridiplantae</taxon>
        <taxon>Streptophyta</taxon>
        <taxon>Embryophyta</taxon>
        <taxon>Tracheophyta</taxon>
        <taxon>Spermatophyta</taxon>
        <taxon>Magnoliopsida</taxon>
        <taxon>eudicotyledons</taxon>
        <taxon>Gunneridae</taxon>
        <taxon>Pentapetalae</taxon>
        <taxon>rosids</taxon>
        <taxon>fabids</taxon>
        <taxon>Malpighiales</taxon>
        <taxon>Rhizophoraceae</taxon>
        <taxon>Rhizophora</taxon>
    </lineage>
</organism>
<evidence type="ECO:0000313" key="1">
    <source>
        <dbReference type="EMBL" id="MBX21907.1"/>
    </source>
</evidence>
<dbReference type="AlphaFoldDB" id="A0A2P2LVB7"/>